<organism evidence="1 2">
    <name type="scientific">Candidatus Buchananbacteria bacterium RIFCSPLOWO2_01_FULL_39_33</name>
    <dbReference type="NCBI Taxonomy" id="1797543"/>
    <lineage>
        <taxon>Bacteria</taxon>
        <taxon>Candidatus Buchananiibacteriota</taxon>
    </lineage>
</organism>
<comment type="caution">
    <text evidence="1">The sequence shown here is derived from an EMBL/GenBank/DDBJ whole genome shotgun (WGS) entry which is preliminary data.</text>
</comment>
<evidence type="ECO:0000313" key="2">
    <source>
        <dbReference type="Proteomes" id="UP000177376"/>
    </source>
</evidence>
<dbReference type="EMBL" id="MHIM01000034">
    <property type="protein sequence ID" value="OGY51539.1"/>
    <property type="molecule type" value="Genomic_DNA"/>
</dbReference>
<gene>
    <name evidence="1" type="ORF">A3A02_01890</name>
</gene>
<evidence type="ECO:0000313" key="1">
    <source>
        <dbReference type="EMBL" id="OGY51539.1"/>
    </source>
</evidence>
<reference evidence="1 2" key="1">
    <citation type="journal article" date="2016" name="Nat. Commun.">
        <title>Thousands of microbial genomes shed light on interconnected biogeochemical processes in an aquifer system.</title>
        <authorList>
            <person name="Anantharaman K."/>
            <person name="Brown C.T."/>
            <person name="Hug L.A."/>
            <person name="Sharon I."/>
            <person name="Castelle C.J."/>
            <person name="Probst A.J."/>
            <person name="Thomas B.C."/>
            <person name="Singh A."/>
            <person name="Wilkins M.J."/>
            <person name="Karaoz U."/>
            <person name="Brodie E.L."/>
            <person name="Williams K.H."/>
            <person name="Hubbard S.S."/>
            <person name="Banfield J.F."/>
        </authorList>
    </citation>
    <scope>NUCLEOTIDE SEQUENCE [LARGE SCALE GENOMIC DNA]</scope>
</reference>
<proteinExistence type="predicted"/>
<accession>A0A1G1YGV7</accession>
<protein>
    <submittedName>
        <fullName evidence="1">Uncharacterized protein</fullName>
    </submittedName>
</protein>
<sequence>MSTRNHFPKRYIITAAQAFGGGGKGTPNLVFLAGLKKYCEVRDAELVILPMAGSSVRELDLHPNLADRPEICFGSRPLNEKIAISDMVVPPQNVDPSSGRLRFPQRDKTLILAHPKQRLKAVPNSNYKIPKFLVSTGALTTPNYNEMNHRGDAAKRDHVYGALVVEIVGTDRYHFRHIRAGTNGAFVDLGIKFDGEKKPVPVVVEALVLGDIHVGDTDPVVRTANYQMIQIYHPKRLVLHDLFNGHSINHHNFGKLITRVQDIENGRANLAVELRQCYNELCEFAKAMGKGREVIVVACNHHQFLNRFLEEVRLMSDPLNAKTASRLMAPMVDGLDPVEVGLSMIGKIPKNVKFLDYDDDYKVRGVQLGSHGDKGMSGGRSSIRSREYAHGKSITGHSHTPEILRNTYIVGTSTFLRLPYTKGSASSWMNTNAILYDNGSVQLLNIIDGRWTT</sequence>
<dbReference type="Proteomes" id="UP000177376">
    <property type="component" value="Unassembled WGS sequence"/>
</dbReference>
<dbReference type="AlphaFoldDB" id="A0A1G1YGV7"/>
<name>A0A1G1YGV7_9BACT</name>